<dbReference type="AlphaFoldDB" id="A0A0R2L5A2"/>
<evidence type="ECO:0000313" key="16">
    <source>
        <dbReference type="Proteomes" id="UP000051859"/>
    </source>
</evidence>
<evidence type="ECO:0000256" key="4">
    <source>
        <dbReference type="ARBA" id="ARBA00004904"/>
    </source>
</evidence>
<comment type="function">
    <text evidence="2">Catalyzes the conversion of D-ribulose 5-phosphate to formate and 3,4-dihydroxy-2-butanone 4-phosphate.</text>
</comment>
<dbReference type="InterPro" id="IPR036144">
    <property type="entry name" value="RibA-like_sf"/>
</dbReference>
<comment type="catalytic activity">
    <reaction evidence="1">
        <text>D-ribulose 5-phosphate = (2S)-2-hydroxy-3-oxobutyl phosphate + formate + H(+)</text>
        <dbReference type="Rhea" id="RHEA:18457"/>
        <dbReference type="ChEBI" id="CHEBI:15378"/>
        <dbReference type="ChEBI" id="CHEBI:15740"/>
        <dbReference type="ChEBI" id="CHEBI:58121"/>
        <dbReference type="ChEBI" id="CHEBI:58830"/>
        <dbReference type="EC" id="4.1.99.12"/>
    </reaction>
</comment>
<dbReference type="SUPFAM" id="SSF55821">
    <property type="entry name" value="YrdC/RibB"/>
    <property type="match status" value="1"/>
</dbReference>
<comment type="similarity">
    <text evidence="5">In the N-terminal section; belongs to the DHBP synthase family.</text>
</comment>
<dbReference type="STRING" id="331679.IV81_GL000822"/>
<feature type="binding site" evidence="13">
    <location>
        <position position="362"/>
    </location>
    <ligand>
        <name>GTP</name>
        <dbReference type="ChEBI" id="CHEBI:37565"/>
    </ligand>
</feature>
<dbReference type="Pfam" id="PF00926">
    <property type="entry name" value="DHBP_synthase"/>
    <property type="match status" value="1"/>
</dbReference>
<dbReference type="EC" id="3.5.4.25" evidence="13"/>
<reference evidence="15 16" key="1">
    <citation type="journal article" date="2015" name="Genome Announc.">
        <title>Expanding the biotechnology potential of lactobacilli through comparative genomics of 213 strains and associated genera.</title>
        <authorList>
            <person name="Sun Z."/>
            <person name="Harris H.M."/>
            <person name="McCann A."/>
            <person name="Guo C."/>
            <person name="Argimon S."/>
            <person name="Zhang W."/>
            <person name="Yang X."/>
            <person name="Jeffery I.B."/>
            <person name="Cooney J.C."/>
            <person name="Kagawa T.F."/>
            <person name="Liu W."/>
            <person name="Song Y."/>
            <person name="Salvetti E."/>
            <person name="Wrobel A."/>
            <person name="Rasinkangas P."/>
            <person name="Parkhill J."/>
            <person name="Rea M.C."/>
            <person name="O'Sullivan O."/>
            <person name="Ritari J."/>
            <person name="Douillard F.P."/>
            <person name="Paul Ross R."/>
            <person name="Yang R."/>
            <person name="Briner A.E."/>
            <person name="Felis G.E."/>
            <person name="de Vos W.M."/>
            <person name="Barrangou R."/>
            <person name="Klaenhammer T.R."/>
            <person name="Caufield P.W."/>
            <person name="Cui Y."/>
            <person name="Zhang H."/>
            <person name="O'Toole P.W."/>
        </authorList>
    </citation>
    <scope>NUCLEOTIDE SEQUENCE [LARGE SCALE GENOMIC DNA]</scope>
    <source>
        <strain evidence="15 16">DSM 18001</strain>
    </source>
</reference>
<evidence type="ECO:0000259" key="14">
    <source>
        <dbReference type="Pfam" id="PF00925"/>
    </source>
</evidence>
<evidence type="ECO:0000256" key="2">
    <source>
        <dbReference type="ARBA" id="ARBA00002284"/>
    </source>
</evidence>
<evidence type="ECO:0000256" key="3">
    <source>
        <dbReference type="ARBA" id="ARBA00004853"/>
    </source>
</evidence>
<dbReference type="CDD" id="cd00641">
    <property type="entry name" value="GTP_cyclohydro2"/>
    <property type="match status" value="1"/>
</dbReference>
<dbReference type="GO" id="GO:0003935">
    <property type="term" value="F:GTP cyclohydrolase II activity"/>
    <property type="evidence" value="ECO:0007669"/>
    <property type="project" value="UniProtKB-UniRule"/>
</dbReference>
<comment type="function">
    <text evidence="13">Catalyzes the conversion of GTP to 2,5-diamino-6-ribosylamino-4(3H)-pyrimidinone 5'-phosphate (DARP), formate and pyrophosphate.</text>
</comment>
<dbReference type="InterPro" id="IPR032677">
    <property type="entry name" value="GTP_cyclohydro_II"/>
</dbReference>
<dbReference type="NCBIfam" id="TIGR00506">
    <property type="entry name" value="ribB"/>
    <property type="match status" value="1"/>
</dbReference>
<comment type="cofactor">
    <cofactor evidence="13">
        <name>Zn(2+)</name>
        <dbReference type="ChEBI" id="CHEBI:29105"/>
    </cofactor>
    <text evidence="13">Binds 1 zinc ion per subunit.</text>
</comment>
<evidence type="ECO:0000256" key="5">
    <source>
        <dbReference type="ARBA" id="ARBA00005520"/>
    </source>
</evidence>
<dbReference type="SUPFAM" id="SSF142695">
    <property type="entry name" value="RibA-like"/>
    <property type="match status" value="1"/>
</dbReference>
<feature type="binding site" evidence="13">
    <location>
        <position position="357"/>
    </location>
    <ligand>
        <name>GTP</name>
        <dbReference type="ChEBI" id="CHEBI:37565"/>
    </ligand>
</feature>
<name>A0A0R2L5A2_9LACO</name>
<dbReference type="PATRIC" id="fig|331679.3.peg.827"/>
<organism evidence="15 16">
    <name type="scientific">Pediococcus stilesii</name>
    <dbReference type="NCBI Taxonomy" id="331679"/>
    <lineage>
        <taxon>Bacteria</taxon>
        <taxon>Bacillati</taxon>
        <taxon>Bacillota</taxon>
        <taxon>Bacilli</taxon>
        <taxon>Lactobacillales</taxon>
        <taxon>Lactobacillaceae</taxon>
        <taxon>Pediococcus</taxon>
    </lineage>
</organism>
<dbReference type="GO" id="GO:0005829">
    <property type="term" value="C:cytosol"/>
    <property type="evidence" value="ECO:0007669"/>
    <property type="project" value="TreeGrafter"/>
</dbReference>
<dbReference type="NCBIfam" id="NF001591">
    <property type="entry name" value="PRK00393.1"/>
    <property type="match status" value="1"/>
</dbReference>
<keyword evidence="8 13" id="KW-0547">Nucleotide-binding</keyword>
<evidence type="ECO:0000256" key="7">
    <source>
        <dbReference type="ARBA" id="ARBA00022723"/>
    </source>
</evidence>
<dbReference type="Gene3D" id="3.40.50.10990">
    <property type="entry name" value="GTP cyclohydrolase II"/>
    <property type="match status" value="1"/>
</dbReference>
<sequence length="406" mass="45070">MIKDKTIIEKVENAIEVMKKGELIIVADDEQREGEGDMVGFAEYATPKAVNTMVTHARGLLCVPVSSEIANKLGFALMTTNSADAFGTSFAISTDAKTTKTGISAFDRAKTIREIANPNATFDDFYHPGHIFPLIAKDGGVLERDGHTEAAIDLTRIAGVHSVAYITEILKRDGTMARRKTLKSLAEGMQMPMLTIQEIKLYRLMKDHNIVQSIAKVKLPTKYGDFMLEAFKTDDEKEPTLLITKGDISTQNPLLLRIHSECLTGDIFGSERCDCGEQLEASLKLIEENGAGAVLYLRQEGRGIGLANKLKAYQLQEEGLDTVEANLELGFEPDERNYGIAAAILRQKGVTNVDILTNNPDKINQLEHFGINIHSRIPIEMVPRDTNHEYLKIKKEKMNHILKEVD</sequence>
<comment type="catalytic activity">
    <reaction evidence="12 13">
        <text>GTP + 4 H2O = 2,5-diamino-6-hydroxy-4-(5-phosphoribosylamino)-pyrimidine + formate + 2 phosphate + 3 H(+)</text>
        <dbReference type="Rhea" id="RHEA:23704"/>
        <dbReference type="ChEBI" id="CHEBI:15377"/>
        <dbReference type="ChEBI" id="CHEBI:15378"/>
        <dbReference type="ChEBI" id="CHEBI:15740"/>
        <dbReference type="ChEBI" id="CHEBI:37565"/>
        <dbReference type="ChEBI" id="CHEBI:43474"/>
        <dbReference type="ChEBI" id="CHEBI:58614"/>
        <dbReference type="EC" id="3.5.4.25"/>
    </reaction>
</comment>
<feature type="domain" description="GTP cyclohydrolase II" evidence="14">
    <location>
        <begin position="215"/>
        <end position="378"/>
    </location>
</feature>
<comment type="pathway">
    <text evidence="3 13">Cofactor biosynthesis; riboflavin biosynthesis; 5-amino-6-(D-ribitylamino)uracil from GTP: step 1/4.</text>
</comment>
<dbReference type="GO" id="GO:0008686">
    <property type="term" value="F:3,4-dihydroxy-2-butanone-4-phosphate synthase activity"/>
    <property type="evidence" value="ECO:0007669"/>
    <property type="project" value="UniProtKB-EC"/>
</dbReference>
<evidence type="ECO:0000256" key="8">
    <source>
        <dbReference type="ARBA" id="ARBA00022741"/>
    </source>
</evidence>
<dbReference type="UniPathway" id="UPA00275">
    <property type="reaction ID" value="UER00399"/>
</dbReference>
<evidence type="ECO:0000256" key="13">
    <source>
        <dbReference type="HAMAP-Rule" id="MF_00179"/>
    </source>
</evidence>
<feature type="binding site" evidence="13">
    <location>
        <position position="275"/>
    </location>
    <ligand>
        <name>Zn(2+)</name>
        <dbReference type="ChEBI" id="CHEBI:29105"/>
        <note>catalytic</note>
    </ligand>
</feature>
<evidence type="ECO:0000256" key="10">
    <source>
        <dbReference type="ARBA" id="ARBA00022833"/>
    </source>
</evidence>
<keyword evidence="7 13" id="KW-0479">Metal-binding</keyword>
<dbReference type="PANTHER" id="PTHR21327">
    <property type="entry name" value="GTP CYCLOHYDROLASE II-RELATED"/>
    <property type="match status" value="1"/>
</dbReference>
<evidence type="ECO:0000313" key="15">
    <source>
        <dbReference type="EMBL" id="KRN95030.1"/>
    </source>
</evidence>
<evidence type="ECO:0000256" key="6">
    <source>
        <dbReference type="ARBA" id="ARBA00022619"/>
    </source>
</evidence>
<dbReference type="GO" id="GO:0009231">
    <property type="term" value="P:riboflavin biosynthetic process"/>
    <property type="evidence" value="ECO:0007669"/>
    <property type="project" value="UniProtKB-UniRule"/>
</dbReference>
<dbReference type="InterPro" id="IPR000926">
    <property type="entry name" value="RibA"/>
</dbReference>
<dbReference type="HAMAP" id="MF_00179">
    <property type="entry name" value="RibA"/>
    <property type="match status" value="1"/>
</dbReference>
<dbReference type="PIRSF" id="PIRSF001259">
    <property type="entry name" value="RibA"/>
    <property type="match status" value="1"/>
</dbReference>
<dbReference type="EMBL" id="JQBX01000002">
    <property type="protein sequence ID" value="KRN95030.1"/>
    <property type="molecule type" value="Genomic_DNA"/>
</dbReference>
<evidence type="ECO:0000256" key="11">
    <source>
        <dbReference type="ARBA" id="ARBA00023134"/>
    </source>
</evidence>
<dbReference type="InterPro" id="IPR017945">
    <property type="entry name" value="DHBP_synth_RibB-like_a/b_dom"/>
</dbReference>
<feature type="binding site" evidence="13">
    <location>
        <position position="322"/>
    </location>
    <ligand>
        <name>GTP</name>
        <dbReference type="ChEBI" id="CHEBI:37565"/>
    </ligand>
</feature>
<keyword evidence="16" id="KW-1185">Reference proteome</keyword>
<dbReference type="GO" id="GO:0008270">
    <property type="term" value="F:zinc ion binding"/>
    <property type="evidence" value="ECO:0007669"/>
    <property type="project" value="UniProtKB-UniRule"/>
</dbReference>
<evidence type="ECO:0000256" key="12">
    <source>
        <dbReference type="ARBA" id="ARBA00049295"/>
    </source>
</evidence>
<feature type="active site" description="Proton acceptor" evidence="13">
    <location>
        <position position="334"/>
    </location>
</feature>
<accession>A0A0R2L5A2</accession>
<dbReference type="Gene3D" id="3.90.870.10">
    <property type="entry name" value="DHBP synthase"/>
    <property type="match status" value="1"/>
</dbReference>
<proteinExistence type="inferred from homology"/>
<keyword evidence="11 13" id="KW-0342">GTP-binding</keyword>
<dbReference type="NCBIfam" id="TIGR00505">
    <property type="entry name" value="ribA"/>
    <property type="match status" value="1"/>
</dbReference>
<dbReference type="PANTHER" id="PTHR21327:SF18">
    <property type="entry name" value="3,4-DIHYDROXY-2-BUTANONE 4-PHOSPHATE SYNTHASE"/>
    <property type="match status" value="1"/>
</dbReference>
<gene>
    <name evidence="13" type="primary">ribA</name>
    <name evidence="15" type="ORF">IV81_GL000822</name>
</gene>
<dbReference type="InterPro" id="IPR000422">
    <property type="entry name" value="DHBP_synthase_RibB"/>
</dbReference>
<dbReference type="Pfam" id="PF00925">
    <property type="entry name" value="GTP_cyclohydro2"/>
    <property type="match status" value="1"/>
</dbReference>
<feature type="binding site" evidence="13">
    <location>
        <position position="278"/>
    </location>
    <ligand>
        <name>GTP</name>
        <dbReference type="ChEBI" id="CHEBI:37565"/>
    </ligand>
</feature>
<protein>
    <recommendedName>
        <fullName evidence="13">GTP cyclohydrolase-2</fullName>
        <ecNumber evidence="13">3.5.4.25</ecNumber>
    </recommendedName>
    <alternativeName>
        <fullName evidence="13">GTP cyclohydrolase II</fullName>
    </alternativeName>
</protein>
<comment type="caution">
    <text evidence="15">The sequence shown here is derived from an EMBL/GenBank/DDBJ whole genome shotgun (WGS) entry which is preliminary data.</text>
</comment>
<comment type="pathway">
    <text evidence="4">Cofactor biosynthesis; riboflavin biosynthesis; 2-hydroxy-3-oxobutyl phosphate from D-ribulose 5-phosphate: step 1/1.</text>
</comment>
<feature type="binding site" evidence="13">
    <location>
        <begin position="300"/>
        <end position="302"/>
    </location>
    <ligand>
        <name>GTP</name>
        <dbReference type="ChEBI" id="CHEBI:37565"/>
    </ligand>
</feature>
<feature type="binding site" evidence="13">
    <location>
        <begin position="257"/>
        <end position="261"/>
    </location>
    <ligand>
        <name>GTP</name>
        <dbReference type="ChEBI" id="CHEBI:37565"/>
    </ligand>
</feature>
<keyword evidence="9 13" id="KW-0378">Hydrolase</keyword>
<feature type="active site" description="Nucleophile" evidence="13">
    <location>
        <position position="336"/>
    </location>
</feature>
<dbReference type="RefSeq" id="WP_057801564.1">
    <property type="nucleotide sequence ID" value="NZ_JQBX01000002.1"/>
</dbReference>
<dbReference type="FunFam" id="3.40.50.10990:FF:000002">
    <property type="entry name" value="GTP cyclohydrolase-2"/>
    <property type="match status" value="1"/>
</dbReference>
<comment type="similarity">
    <text evidence="13">Belongs to the GTP cyclohydrolase II family.</text>
</comment>
<keyword evidence="6 13" id="KW-0686">Riboflavin biosynthesis</keyword>
<evidence type="ECO:0000256" key="1">
    <source>
        <dbReference type="ARBA" id="ARBA00000141"/>
    </source>
</evidence>
<dbReference type="Proteomes" id="UP000051859">
    <property type="component" value="Unassembled WGS sequence"/>
</dbReference>
<keyword evidence="10 13" id="KW-0862">Zinc</keyword>
<evidence type="ECO:0000256" key="9">
    <source>
        <dbReference type="ARBA" id="ARBA00022801"/>
    </source>
</evidence>
<feature type="binding site" evidence="13">
    <location>
        <position position="273"/>
    </location>
    <ligand>
        <name>Zn(2+)</name>
        <dbReference type="ChEBI" id="CHEBI:29105"/>
        <note>catalytic</note>
    </ligand>
</feature>
<feature type="binding site" evidence="13">
    <location>
        <position position="262"/>
    </location>
    <ligand>
        <name>Zn(2+)</name>
        <dbReference type="ChEBI" id="CHEBI:29105"/>
        <note>catalytic</note>
    </ligand>
</feature>
<dbReference type="GO" id="GO:0005525">
    <property type="term" value="F:GTP binding"/>
    <property type="evidence" value="ECO:0007669"/>
    <property type="project" value="UniProtKB-KW"/>
</dbReference>